<keyword evidence="2" id="KW-1185">Reference proteome</keyword>
<dbReference type="Proteomes" id="UP001501116">
    <property type="component" value="Unassembled WGS sequence"/>
</dbReference>
<dbReference type="EMBL" id="BAAANN010000012">
    <property type="protein sequence ID" value="GAA1960263.1"/>
    <property type="molecule type" value="Genomic_DNA"/>
</dbReference>
<protein>
    <submittedName>
        <fullName evidence="1">Uncharacterized protein</fullName>
    </submittedName>
</protein>
<reference evidence="1 2" key="1">
    <citation type="journal article" date="2019" name="Int. J. Syst. Evol. Microbiol.">
        <title>The Global Catalogue of Microorganisms (GCM) 10K type strain sequencing project: providing services to taxonomists for standard genome sequencing and annotation.</title>
        <authorList>
            <consortium name="The Broad Institute Genomics Platform"/>
            <consortium name="The Broad Institute Genome Sequencing Center for Infectious Disease"/>
            <person name="Wu L."/>
            <person name="Ma J."/>
        </authorList>
    </citation>
    <scope>NUCLEOTIDE SEQUENCE [LARGE SCALE GENOMIC DNA]</scope>
    <source>
        <strain evidence="1 2">JCM 14545</strain>
    </source>
</reference>
<comment type="caution">
    <text evidence="1">The sequence shown here is derived from an EMBL/GenBank/DDBJ whole genome shotgun (WGS) entry which is preliminary data.</text>
</comment>
<accession>A0ABN2QY44</accession>
<evidence type="ECO:0000313" key="2">
    <source>
        <dbReference type="Proteomes" id="UP001501116"/>
    </source>
</evidence>
<sequence>MLNASAVPANTAKPARDFLGAINILLDQSRVENVREGDAQWNRSTWNHGARVIPAATDQGWLLTKAPGNSTLVI</sequence>
<gene>
    <name evidence="1" type="ORF">GCM10009754_33550</name>
</gene>
<proteinExistence type="predicted"/>
<organism evidence="1 2">
    <name type="scientific">Amycolatopsis minnesotensis</name>
    <dbReference type="NCBI Taxonomy" id="337894"/>
    <lineage>
        <taxon>Bacteria</taxon>
        <taxon>Bacillati</taxon>
        <taxon>Actinomycetota</taxon>
        <taxon>Actinomycetes</taxon>
        <taxon>Pseudonocardiales</taxon>
        <taxon>Pseudonocardiaceae</taxon>
        <taxon>Amycolatopsis</taxon>
    </lineage>
</organism>
<name>A0ABN2QY44_9PSEU</name>
<evidence type="ECO:0000313" key="1">
    <source>
        <dbReference type="EMBL" id="GAA1960263.1"/>
    </source>
</evidence>